<evidence type="ECO:0000256" key="1">
    <source>
        <dbReference type="SAM" id="Phobius"/>
    </source>
</evidence>
<feature type="transmembrane region" description="Helical" evidence="1">
    <location>
        <begin position="44"/>
        <end position="64"/>
    </location>
</feature>
<protein>
    <submittedName>
        <fullName evidence="2">Uncharacterized protein</fullName>
    </submittedName>
</protein>
<dbReference type="AlphaFoldDB" id="A0A3A6TVR3"/>
<dbReference type="InterPro" id="IPR053824">
    <property type="entry name" value="DUF7010"/>
</dbReference>
<dbReference type="Proteomes" id="UP000273022">
    <property type="component" value="Unassembled WGS sequence"/>
</dbReference>
<proteinExistence type="predicted"/>
<dbReference type="OrthoDB" id="7630092at2"/>
<dbReference type="EMBL" id="QYYH01000066">
    <property type="protein sequence ID" value="RJY13309.1"/>
    <property type="molecule type" value="Genomic_DNA"/>
</dbReference>
<keyword evidence="3" id="KW-1185">Reference proteome</keyword>
<gene>
    <name evidence="2" type="ORF">D5R81_11380</name>
</gene>
<sequence>MTLNEYRSNFEQSTNRSVSMPIAGTIIWSLVGLLSTQFDQDVAIYILLFATGGIFPLAIVIAKFRKEDLMSSSNPLAKLMGLCILMVNLLWALHLPLLFSAPEFVPMSIGIGLGLHWVVYSWIVNHPVGIIHAVLRSILIFIAWYLFPNNSLLATSCVVVFVYLISLYQMLNREIKKS</sequence>
<accession>A0A3A6TVR3</accession>
<feature type="transmembrane region" description="Helical" evidence="1">
    <location>
        <begin position="20"/>
        <end position="38"/>
    </location>
</feature>
<feature type="transmembrane region" description="Helical" evidence="1">
    <location>
        <begin position="104"/>
        <end position="123"/>
    </location>
</feature>
<evidence type="ECO:0000313" key="2">
    <source>
        <dbReference type="EMBL" id="RJY13309.1"/>
    </source>
</evidence>
<feature type="transmembrane region" description="Helical" evidence="1">
    <location>
        <begin position="76"/>
        <end position="98"/>
    </location>
</feature>
<keyword evidence="1" id="KW-0472">Membrane</keyword>
<keyword evidence="1" id="KW-1133">Transmembrane helix</keyword>
<feature type="transmembrane region" description="Helical" evidence="1">
    <location>
        <begin position="130"/>
        <end position="147"/>
    </location>
</feature>
<name>A0A3A6TVR3_9GAMM</name>
<organism evidence="2 3">
    <name type="scientific">Parashewanella spongiae</name>
    <dbReference type="NCBI Taxonomy" id="342950"/>
    <lineage>
        <taxon>Bacteria</taxon>
        <taxon>Pseudomonadati</taxon>
        <taxon>Pseudomonadota</taxon>
        <taxon>Gammaproteobacteria</taxon>
        <taxon>Alteromonadales</taxon>
        <taxon>Shewanellaceae</taxon>
        <taxon>Parashewanella</taxon>
    </lineage>
</organism>
<dbReference type="Pfam" id="PF22765">
    <property type="entry name" value="DUF7010"/>
    <property type="match status" value="1"/>
</dbReference>
<keyword evidence="1" id="KW-0812">Transmembrane</keyword>
<comment type="caution">
    <text evidence="2">The sequence shown here is derived from an EMBL/GenBank/DDBJ whole genome shotgun (WGS) entry which is preliminary data.</text>
</comment>
<evidence type="ECO:0000313" key="3">
    <source>
        <dbReference type="Proteomes" id="UP000273022"/>
    </source>
</evidence>
<reference evidence="2 3" key="1">
    <citation type="submission" date="2018-09" db="EMBL/GenBank/DDBJ databases">
        <title>Phylogeny of the Shewanellaceae, and recommendation for two new genera, Pseudoshewanella and Parashewanella.</title>
        <authorList>
            <person name="Wang G."/>
        </authorList>
    </citation>
    <scope>NUCLEOTIDE SEQUENCE [LARGE SCALE GENOMIC DNA]</scope>
    <source>
        <strain evidence="2 3">KCTC 22492</strain>
    </source>
</reference>
<feature type="transmembrane region" description="Helical" evidence="1">
    <location>
        <begin position="153"/>
        <end position="171"/>
    </location>
</feature>